<dbReference type="AlphaFoldDB" id="A0A7J0G5Z1"/>
<dbReference type="Proteomes" id="UP000585474">
    <property type="component" value="Unassembled WGS sequence"/>
</dbReference>
<evidence type="ECO:0000313" key="2">
    <source>
        <dbReference type="EMBL" id="GFZ06201.1"/>
    </source>
</evidence>
<gene>
    <name evidence="2" type="ORF">Acr_18g0003710</name>
</gene>
<reference evidence="2 3" key="1">
    <citation type="submission" date="2019-07" db="EMBL/GenBank/DDBJ databases">
        <title>De Novo Assembly of kiwifruit Actinidia rufa.</title>
        <authorList>
            <person name="Sugita-Konishi S."/>
            <person name="Sato K."/>
            <person name="Mori E."/>
            <person name="Abe Y."/>
            <person name="Kisaki G."/>
            <person name="Hamano K."/>
            <person name="Suezawa K."/>
            <person name="Otani M."/>
            <person name="Fukuda T."/>
            <person name="Manabe T."/>
            <person name="Gomi K."/>
            <person name="Tabuchi M."/>
            <person name="Akimitsu K."/>
            <person name="Kataoka I."/>
        </authorList>
    </citation>
    <scope>NUCLEOTIDE SEQUENCE [LARGE SCALE GENOMIC DNA]</scope>
    <source>
        <strain evidence="3">cv. Fuchu</strain>
    </source>
</reference>
<protein>
    <submittedName>
        <fullName evidence="2">Uncharacterized protein</fullName>
    </submittedName>
</protein>
<sequence length="186" mass="19700">MAAMSITQISMLKLTRAFPQSPSLSHLPPKVSSVCFTSASKHSQGGNAGYSSSDSDSDIEDKAKEDTAAAAVEAAKHGTHKTTEAAGTVAEKAKDGAYKTGETVVETVKEGTSKAKQTVQGVVKETTHKIKETVVGKDDDDKYIDDFIEDHASKPKAEHGGGENAVDEDVVEVRWQAGGHDGEKKR</sequence>
<accession>A0A7J0G5Z1</accession>
<dbReference type="EMBL" id="BJWL01000018">
    <property type="protein sequence ID" value="GFZ06201.1"/>
    <property type="molecule type" value="Genomic_DNA"/>
</dbReference>
<feature type="region of interest" description="Disordered" evidence="1">
    <location>
        <begin position="38"/>
        <end position="88"/>
    </location>
</feature>
<name>A0A7J0G5Z1_9ERIC</name>
<proteinExistence type="predicted"/>
<keyword evidence="3" id="KW-1185">Reference proteome</keyword>
<comment type="caution">
    <text evidence="2">The sequence shown here is derived from an EMBL/GenBank/DDBJ whole genome shotgun (WGS) entry which is preliminary data.</text>
</comment>
<organism evidence="2 3">
    <name type="scientific">Actinidia rufa</name>
    <dbReference type="NCBI Taxonomy" id="165716"/>
    <lineage>
        <taxon>Eukaryota</taxon>
        <taxon>Viridiplantae</taxon>
        <taxon>Streptophyta</taxon>
        <taxon>Embryophyta</taxon>
        <taxon>Tracheophyta</taxon>
        <taxon>Spermatophyta</taxon>
        <taxon>Magnoliopsida</taxon>
        <taxon>eudicotyledons</taxon>
        <taxon>Gunneridae</taxon>
        <taxon>Pentapetalae</taxon>
        <taxon>asterids</taxon>
        <taxon>Ericales</taxon>
        <taxon>Actinidiaceae</taxon>
        <taxon>Actinidia</taxon>
    </lineage>
</organism>
<evidence type="ECO:0000313" key="3">
    <source>
        <dbReference type="Proteomes" id="UP000585474"/>
    </source>
</evidence>
<dbReference type="OrthoDB" id="756017at2759"/>
<evidence type="ECO:0000256" key="1">
    <source>
        <dbReference type="SAM" id="MobiDB-lite"/>
    </source>
</evidence>